<dbReference type="Proteomes" id="UP000186058">
    <property type="component" value="Unassembled WGS sequence"/>
</dbReference>
<dbReference type="GO" id="GO:0051301">
    <property type="term" value="P:cell division"/>
    <property type="evidence" value="ECO:0007669"/>
    <property type="project" value="UniProtKB-KW"/>
</dbReference>
<dbReference type="InterPro" id="IPR023393">
    <property type="entry name" value="START-like_dom_sf"/>
</dbReference>
<dbReference type="CDD" id="cd07820">
    <property type="entry name" value="SRPBCC_3"/>
    <property type="match status" value="1"/>
</dbReference>
<reference evidence="1 2" key="1">
    <citation type="submission" date="2016-03" db="EMBL/GenBank/DDBJ databases">
        <authorList>
            <person name="Sant'Anna F.H."/>
            <person name="Ambrosini A."/>
            <person name="Souza R."/>
            <person name="Bach E."/>
            <person name="Fernandes G."/>
            <person name="Balsanelli E."/>
            <person name="Baura V.A."/>
            <person name="Souza E.M."/>
            <person name="Passaglia L."/>
        </authorList>
    </citation>
    <scope>NUCLEOTIDE SEQUENCE [LARGE SCALE GENOMIC DNA]</scope>
    <source>
        <strain evidence="1 2">P26E</strain>
    </source>
</reference>
<accession>A0ABX3ER23</accession>
<name>A0ABX3ER23_9BACL</name>
<evidence type="ECO:0000313" key="1">
    <source>
        <dbReference type="EMBL" id="OKP88490.1"/>
    </source>
</evidence>
<evidence type="ECO:0000313" key="2">
    <source>
        <dbReference type="Proteomes" id="UP000186058"/>
    </source>
</evidence>
<comment type="caution">
    <text evidence="1">The sequence shown here is derived from an EMBL/GenBank/DDBJ whole genome shotgun (WGS) entry which is preliminary data.</text>
</comment>
<keyword evidence="2" id="KW-1185">Reference proteome</keyword>
<dbReference type="Gene3D" id="3.30.530.20">
    <property type="match status" value="1"/>
</dbReference>
<keyword evidence="1" id="KW-0132">Cell division</keyword>
<protein>
    <submittedName>
        <fullName evidence="1">Cell division protein</fullName>
    </submittedName>
</protein>
<keyword evidence="1" id="KW-0131">Cell cycle</keyword>
<proteinExistence type="predicted"/>
<dbReference type="EMBL" id="LVWI01000030">
    <property type="protein sequence ID" value="OKP88490.1"/>
    <property type="molecule type" value="Genomic_DNA"/>
</dbReference>
<sequence length="159" mass="18521">MVTVKTEIIIDAPISHCFDLARDIELHTQTVWKHTKEKAVAGTITGKINEGEIVTFQASHFLIRQKLTSRITAFKKPYYFVDEMMQGAFKSLRHEHKFEEYNGKTVMTDTLTFTAPLGIVGWIIERIILINYMKRFLEHRNNQLKIIAEERSGRSYLCE</sequence>
<dbReference type="SUPFAM" id="SSF55961">
    <property type="entry name" value="Bet v1-like"/>
    <property type="match status" value="1"/>
</dbReference>
<gene>
    <name evidence="1" type="ORF">A3844_07235</name>
</gene>
<organism evidence="1 2">
    <name type="scientific">Paenibacillus helianthi</name>
    <dbReference type="NCBI Taxonomy" id="1349432"/>
    <lineage>
        <taxon>Bacteria</taxon>
        <taxon>Bacillati</taxon>
        <taxon>Bacillota</taxon>
        <taxon>Bacilli</taxon>
        <taxon>Bacillales</taxon>
        <taxon>Paenibacillaceae</taxon>
        <taxon>Paenibacillus</taxon>
    </lineage>
</organism>
<dbReference type="RefSeq" id="WP_074107036.1">
    <property type="nucleotide sequence ID" value="NZ_LVWI01000030.1"/>
</dbReference>